<evidence type="ECO:0000256" key="6">
    <source>
        <dbReference type="PIRSR" id="PIRSR005096-1"/>
    </source>
</evidence>
<dbReference type="KEGG" id="shl:Shal_0664"/>
<gene>
    <name evidence="9" type="ordered locus">Shal_0664</name>
</gene>
<keyword evidence="10" id="KW-1185">Reference proteome</keyword>
<dbReference type="GO" id="GO:0004034">
    <property type="term" value="F:aldose 1-epimerase activity"/>
    <property type="evidence" value="ECO:0007669"/>
    <property type="project" value="UniProtKB-EC"/>
</dbReference>
<dbReference type="EC" id="5.1.3.3" evidence="5"/>
<reference evidence="9" key="1">
    <citation type="submission" date="2008-01" db="EMBL/GenBank/DDBJ databases">
        <title>Complete sequence of Shewanella halifaxensis HAW-EB4.</title>
        <authorList>
            <consortium name="US DOE Joint Genome Institute"/>
            <person name="Copeland A."/>
            <person name="Lucas S."/>
            <person name="Lapidus A."/>
            <person name="Glavina del Rio T."/>
            <person name="Dalin E."/>
            <person name="Tice H."/>
            <person name="Bruce D."/>
            <person name="Goodwin L."/>
            <person name="Pitluck S."/>
            <person name="Sims D."/>
            <person name="Brettin T."/>
            <person name="Detter J.C."/>
            <person name="Han C."/>
            <person name="Kuske C.R."/>
            <person name="Schmutz J."/>
            <person name="Larimer F."/>
            <person name="Land M."/>
            <person name="Hauser L."/>
            <person name="Kyrpides N."/>
            <person name="Kim E."/>
            <person name="Zhao J.-S."/>
            <person name="Richardson P."/>
        </authorList>
    </citation>
    <scope>NUCLEOTIDE SEQUENCE [LARGE SCALE GENOMIC DNA]</scope>
    <source>
        <strain evidence="9">HAW-EB4</strain>
    </source>
</reference>
<dbReference type="STRING" id="458817.Shal_0664"/>
<sequence>MVRIRSLEPWTDPRGGQIERLLIDNGTLAIEVLSLGGIIRSLWAPDRDGERANLVLGCDSAEGYLTQDAYLGAIVGRYANRIANGQFNVGQTQYPLDTNQDSNCLHGGREGFHRQQWQLGTLPDGVRLSLRSPDGDMGFPGNCNVQLDYRLVGNNLYVEILASSDKPCPISLTQHSYFNLDASESSLDHQLQVDATQYLEMNNVGIPSAIRQTHGSGLDLSLPTQLQSLIGREELTTTSGIDHCFLMPSTESKLQRFGSLSSPLSGRSMTLYTNQPGVQVYGGNGLEGVVGKNQHRLNQYQGVCLEPQQIPDAPNQPHIAGDALIAPGEIYHHISRYQFENDA</sequence>
<name>B0TSR4_SHEHH</name>
<dbReference type="Pfam" id="PF01263">
    <property type="entry name" value="Aldose_epim"/>
    <property type="match status" value="1"/>
</dbReference>
<dbReference type="CDD" id="cd09019">
    <property type="entry name" value="galactose_mutarotase_like"/>
    <property type="match status" value="1"/>
</dbReference>
<feature type="binding site" evidence="8">
    <location>
        <begin position="80"/>
        <end position="81"/>
    </location>
    <ligand>
        <name>beta-D-galactose</name>
        <dbReference type="ChEBI" id="CHEBI:27667"/>
    </ligand>
</feature>
<evidence type="ECO:0000256" key="3">
    <source>
        <dbReference type="ARBA" id="ARBA00023235"/>
    </source>
</evidence>
<dbReference type="GO" id="GO:0030246">
    <property type="term" value="F:carbohydrate binding"/>
    <property type="evidence" value="ECO:0007669"/>
    <property type="project" value="InterPro"/>
</dbReference>
<evidence type="ECO:0000313" key="9">
    <source>
        <dbReference type="EMBL" id="ABZ75239.1"/>
    </source>
</evidence>
<dbReference type="RefSeq" id="WP_012275793.1">
    <property type="nucleotide sequence ID" value="NC_010334.1"/>
</dbReference>
<feature type="active site" description="Proton acceptor" evidence="6">
    <location>
        <position position="306"/>
    </location>
</feature>
<evidence type="ECO:0000256" key="1">
    <source>
        <dbReference type="ARBA" id="ARBA00005028"/>
    </source>
</evidence>
<accession>B0TSR4</accession>
<proteinExistence type="inferred from homology"/>
<dbReference type="AlphaFoldDB" id="B0TSR4"/>
<evidence type="ECO:0000256" key="4">
    <source>
        <dbReference type="ARBA" id="ARBA00023277"/>
    </source>
</evidence>
<dbReference type="UniPathway" id="UPA00242"/>
<dbReference type="InterPro" id="IPR011013">
    <property type="entry name" value="Gal_mutarotase_sf_dom"/>
</dbReference>
<organism evidence="9 10">
    <name type="scientific">Shewanella halifaxensis (strain HAW-EB4)</name>
    <dbReference type="NCBI Taxonomy" id="458817"/>
    <lineage>
        <taxon>Bacteria</taxon>
        <taxon>Pseudomonadati</taxon>
        <taxon>Pseudomonadota</taxon>
        <taxon>Gammaproteobacteria</taxon>
        <taxon>Alteromonadales</taxon>
        <taxon>Shewanellaceae</taxon>
        <taxon>Shewanella</taxon>
    </lineage>
</organism>
<evidence type="ECO:0000313" key="10">
    <source>
        <dbReference type="Proteomes" id="UP000001317"/>
    </source>
</evidence>
<dbReference type="NCBIfam" id="NF008277">
    <property type="entry name" value="PRK11055.1"/>
    <property type="match status" value="1"/>
</dbReference>
<dbReference type="SUPFAM" id="SSF74650">
    <property type="entry name" value="Galactose mutarotase-like"/>
    <property type="match status" value="1"/>
</dbReference>
<keyword evidence="4 5" id="KW-0119">Carbohydrate metabolism</keyword>
<evidence type="ECO:0000256" key="5">
    <source>
        <dbReference type="PIRNR" id="PIRNR005096"/>
    </source>
</evidence>
<dbReference type="InterPro" id="IPR047215">
    <property type="entry name" value="Galactose_mutarotase-like"/>
</dbReference>
<dbReference type="HOGENOM" id="CLU_031753_2_0_6"/>
<dbReference type="eggNOG" id="COG2017">
    <property type="taxonomic scope" value="Bacteria"/>
</dbReference>
<feature type="binding site" evidence="7">
    <location>
        <position position="242"/>
    </location>
    <ligand>
        <name>beta-D-galactose</name>
        <dbReference type="ChEBI" id="CHEBI:27667"/>
    </ligand>
</feature>
<dbReference type="GO" id="GO:0005737">
    <property type="term" value="C:cytoplasm"/>
    <property type="evidence" value="ECO:0007669"/>
    <property type="project" value="TreeGrafter"/>
</dbReference>
<feature type="binding site" evidence="8">
    <location>
        <begin position="175"/>
        <end position="177"/>
    </location>
    <ligand>
        <name>beta-D-galactose</name>
        <dbReference type="ChEBI" id="CHEBI:27667"/>
    </ligand>
</feature>
<dbReference type="PIRSF" id="PIRSF005096">
    <property type="entry name" value="GALM"/>
    <property type="match status" value="1"/>
</dbReference>
<keyword evidence="3 5" id="KW-0413">Isomerase</keyword>
<dbReference type="GO" id="GO:0033499">
    <property type="term" value="P:galactose catabolic process via UDP-galactose, Leloir pathway"/>
    <property type="evidence" value="ECO:0007669"/>
    <property type="project" value="TreeGrafter"/>
</dbReference>
<comment type="catalytic activity">
    <reaction evidence="5">
        <text>alpha-D-glucose = beta-D-glucose</text>
        <dbReference type="Rhea" id="RHEA:10264"/>
        <dbReference type="ChEBI" id="CHEBI:15903"/>
        <dbReference type="ChEBI" id="CHEBI:17925"/>
        <dbReference type="EC" id="5.1.3.3"/>
    </reaction>
</comment>
<dbReference type="GO" id="GO:0006006">
    <property type="term" value="P:glucose metabolic process"/>
    <property type="evidence" value="ECO:0007669"/>
    <property type="project" value="TreeGrafter"/>
</dbReference>
<dbReference type="PANTHER" id="PTHR10091:SF0">
    <property type="entry name" value="GALACTOSE MUTAROTASE"/>
    <property type="match status" value="1"/>
</dbReference>
<feature type="active site" description="Proton donor" evidence="6">
    <location>
        <position position="175"/>
    </location>
</feature>
<dbReference type="InterPro" id="IPR008183">
    <property type="entry name" value="Aldose_1/G6P_1-epimerase"/>
</dbReference>
<dbReference type="Proteomes" id="UP000001317">
    <property type="component" value="Chromosome"/>
</dbReference>
<dbReference type="Gene3D" id="2.70.98.10">
    <property type="match status" value="1"/>
</dbReference>
<dbReference type="InterPro" id="IPR014718">
    <property type="entry name" value="GH-type_carb-bd"/>
</dbReference>
<protein>
    <recommendedName>
        <fullName evidence="5">Aldose 1-epimerase</fullName>
        <ecNumber evidence="5">5.1.3.3</ecNumber>
    </recommendedName>
</protein>
<dbReference type="OrthoDB" id="9779408at2"/>
<dbReference type="PANTHER" id="PTHR10091">
    <property type="entry name" value="ALDOSE-1-EPIMERASE"/>
    <property type="match status" value="1"/>
</dbReference>
<evidence type="ECO:0000256" key="7">
    <source>
        <dbReference type="PIRSR" id="PIRSR005096-2"/>
    </source>
</evidence>
<dbReference type="InterPro" id="IPR015443">
    <property type="entry name" value="Aldose_1-epimerase"/>
</dbReference>
<comment type="pathway">
    <text evidence="1 5">Carbohydrate metabolism; hexose metabolism.</text>
</comment>
<dbReference type="EMBL" id="CP000931">
    <property type="protein sequence ID" value="ABZ75239.1"/>
    <property type="molecule type" value="Genomic_DNA"/>
</dbReference>
<evidence type="ECO:0000256" key="8">
    <source>
        <dbReference type="PIRSR" id="PIRSR005096-3"/>
    </source>
</evidence>
<comment type="similarity">
    <text evidence="2 5">Belongs to the aldose epimerase family.</text>
</comment>
<evidence type="ECO:0000256" key="2">
    <source>
        <dbReference type="ARBA" id="ARBA00006206"/>
    </source>
</evidence>